<feature type="domain" description="NTF2" evidence="9">
    <location>
        <begin position="412"/>
        <end position="587"/>
    </location>
</feature>
<evidence type="ECO:0000259" key="9">
    <source>
        <dbReference type="PROSITE" id="PS50177"/>
    </source>
</evidence>
<protein>
    <recommendedName>
        <fullName evidence="13">mRNA export factor mex67</fullName>
    </recommendedName>
</protein>
<keyword evidence="4" id="KW-0433">Leucine-rich repeat</keyword>
<evidence type="ECO:0000256" key="1">
    <source>
        <dbReference type="ARBA" id="ARBA00004123"/>
    </source>
</evidence>
<evidence type="ECO:0000259" key="10">
    <source>
        <dbReference type="PROSITE" id="PS51281"/>
    </source>
</evidence>
<dbReference type="PROSITE" id="PS50177">
    <property type="entry name" value="NTF2_DOMAIN"/>
    <property type="match status" value="1"/>
</dbReference>
<reference evidence="11 12" key="1">
    <citation type="journal article" date="2024" name="Commun. Biol.">
        <title>Comparative genomic analysis of thermophilic fungi reveals convergent evolutionary adaptations and gene losses.</title>
        <authorList>
            <person name="Steindorff A.S."/>
            <person name="Aguilar-Pontes M.V."/>
            <person name="Robinson A.J."/>
            <person name="Andreopoulos B."/>
            <person name="LaButti K."/>
            <person name="Kuo A."/>
            <person name="Mondo S."/>
            <person name="Riley R."/>
            <person name="Otillar R."/>
            <person name="Haridas S."/>
            <person name="Lipzen A."/>
            <person name="Grimwood J."/>
            <person name="Schmutz J."/>
            <person name="Clum A."/>
            <person name="Reid I.D."/>
            <person name="Moisan M.C."/>
            <person name="Butler G."/>
            <person name="Nguyen T.T.M."/>
            <person name="Dewar K."/>
            <person name="Conant G."/>
            <person name="Drula E."/>
            <person name="Henrissat B."/>
            <person name="Hansel C."/>
            <person name="Singer S."/>
            <person name="Hutchinson M.I."/>
            <person name="de Vries R.P."/>
            <person name="Natvig D.O."/>
            <person name="Powell A.J."/>
            <person name="Tsang A."/>
            <person name="Grigoriev I.V."/>
        </authorList>
    </citation>
    <scope>NUCLEOTIDE SEQUENCE [LARGE SCALE GENOMIC DNA]</scope>
    <source>
        <strain evidence="11 12">CBS 494.80</strain>
    </source>
</reference>
<dbReference type="InterPro" id="IPR032710">
    <property type="entry name" value="NTF2-like_dom_sf"/>
</dbReference>
<dbReference type="InterPro" id="IPR030217">
    <property type="entry name" value="NXF_fam"/>
</dbReference>
<evidence type="ECO:0008006" key="13">
    <source>
        <dbReference type="Google" id="ProtNLM"/>
    </source>
</evidence>
<keyword evidence="5" id="KW-0677">Repeat</keyword>
<dbReference type="InterPro" id="IPR057125">
    <property type="entry name" value="NXF1/2/3/5-like_LRR"/>
</dbReference>
<name>A0ABR4C4S6_9HELO</name>
<organism evidence="11 12">
    <name type="scientific">Oculimacula yallundae</name>
    <dbReference type="NCBI Taxonomy" id="86028"/>
    <lineage>
        <taxon>Eukaryota</taxon>
        <taxon>Fungi</taxon>
        <taxon>Dikarya</taxon>
        <taxon>Ascomycota</taxon>
        <taxon>Pezizomycotina</taxon>
        <taxon>Leotiomycetes</taxon>
        <taxon>Helotiales</taxon>
        <taxon>Ploettnerulaceae</taxon>
        <taxon>Oculimacula</taxon>
    </lineage>
</organism>
<dbReference type="InterPro" id="IPR009060">
    <property type="entry name" value="UBA-like_sf"/>
</dbReference>
<comment type="caution">
    <text evidence="11">The sequence shown here is derived from an EMBL/GenBank/DDBJ whole genome shotgun (WGS) entry which is preliminary data.</text>
</comment>
<keyword evidence="7" id="KW-0539">Nucleus</keyword>
<sequence>MLNNPPPRGPRGSSPQVRGRGRGGIQKRRAGGLAPRVDRDGDLNMEAAASGSDKPKPRSGAGVGSGNVRGRNSSDRPGRSQAGPASRPGGRGNAISDRAKQNIIRGLGGKQANVLESRITDGGLRLQVLGLGDSKAASNPDGGLDALLSFLERKASGLDSKSNRTVKIKKSSKAGDSVFITASAEDIAAIQKLNNFNFAGANLTIRALDASGNVPEVSPKTLEVKEKLRAVLSTRYDADLKLLNLSSLVADPGLNSMGMFNGSTNTSKIFPALMAVCNELFKTKKEKRDAIVSVTLSDNGLAKVNEIHVLAEMFPDIKNIDLSRNNLADLRSIDAWRRKFRSLEHLILVGNPIETQLAELKDEIMKRYPKLHTLNDVQVRTPEEVAITVAADEAARNPFPVMGPNFQDVGGVGANFVTQYFALYDNDRNAFLSQFYDTQSKFSLAINMAAPRSTEVSVPVQAWSEYTKYSRNLLKVTHLNTRMNRQYKGVQDIQPVWASLPASRHPDLHTQGDKYIIECHTVSGLPDLTGQAIHGVDGLMITIHGEFEDQAPNNTEKSLRSFSRTFVLGPGAPGGPQIRVVSDLLALRAWAPLAQPVSQQSPPQAQATITPEQQVLQQQEAIANQLTEKTGMTLEYSAMCLNETGWDLEKAFVAFNMNKANLPLNAWVDGVPR</sequence>
<keyword evidence="3" id="KW-0813">Transport</keyword>
<dbReference type="Pfam" id="PF03943">
    <property type="entry name" value="TAP_C"/>
    <property type="match status" value="1"/>
</dbReference>
<comment type="similarity">
    <text evidence="2">Belongs to the NXF family.</text>
</comment>
<dbReference type="InterPro" id="IPR032675">
    <property type="entry name" value="LRR_dom_sf"/>
</dbReference>
<keyword evidence="6" id="KW-0509">mRNA transport</keyword>
<evidence type="ECO:0000256" key="7">
    <source>
        <dbReference type="ARBA" id="ARBA00023242"/>
    </source>
</evidence>
<dbReference type="SUPFAM" id="SSF54427">
    <property type="entry name" value="NTF2-like"/>
    <property type="match status" value="1"/>
</dbReference>
<evidence type="ECO:0000256" key="8">
    <source>
        <dbReference type="SAM" id="MobiDB-lite"/>
    </source>
</evidence>
<dbReference type="PANTHER" id="PTHR10662">
    <property type="entry name" value="NUCLEAR RNA EXPORT FACTOR"/>
    <property type="match status" value="1"/>
</dbReference>
<dbReference type="InterPro" id="IPR018222">
    <property type="entry name" value="Nuclear_transport_factor_2_euk"/>
</dbReference>
<evidence type="ECO:0000256" key="4">
    <source>
        <dbReference type="ARBA" id="ARBA00022614"/>
    </source>
</evidence>
<dbReference type="CDD" id="cd14342">
    <property type="entry name" value="UBA_TAP-C"/>
    <property type="match status" value="1"/>
</dbReference>
<evidence type="ECO:0000313" key="11">
    <source>
        <dbReference type="EMBL" id="KAL2064933.1"/>
    </source>
</evidence>
<feature type="domain" description="TAP-C" evidence="10">
    <location>
        <begin position="617"/>
        <end position="670"/>
    </location>
</feature>
<evidence type="ECO:0000313" key="12">
    <source>
        <dbReference type="Proteomes" id="UP001595075"/>
    </source>
</evidence>
<dbReference type="PANTHER" id="PTHR10662:SF22">
    <property type="entry name" value="NUCLEAR RNA EXPORT FACTOR 1"/>
    <property type="match status" value="1"/>
</dbReference>
<dbReference type="Gene3D" id="3.80.10.10">
    <property type="entry name" value="Ribonuclease Inhibitor"/>
    <property type="match status" value="1"/>
</dbReference>
<evidence type="ECO:0000256" key="2">
    <source>
        <dbReference type="ARBA" id="ARBA00009285"/>
    </source>
</evidence>
<dbReference type="SUPFAM" id="SSF52058">
    <property type="entry name" value="L domain-like"/>
    <property type="match status" value="1"/>
</dbReference>
<comment type="subcellular location">
    <subcellularLocation>
        <location evidence="1">Nucleus</location>
    </subcellularLocation>
</comment>
<dbReference type="EMBL" id="JAZHXI010000013">
    <property type="protein sequence ID" value="KAL2064933.1"/>
    <property type="molecule type" value="Genomic_DNA"/>
</dbReference>
<dbReference type="InterPro" id="IPR002075">
    <property type="entry name" value="NTF2_dom"/>
</dbReference>
<dbReference type="PROSITE" id="PS51281">
    <property type="entry name" value="TAP_C"/>
    <property type="match status" value="1"/>
</dbReference>
<evidence type="ECO:0000256" key="6">
    <source>
        <dbReference type="ARBA" id="ARBA00022816"/>
    </source>
</evidence>
<feature type="compositionally biased region" description="Basic residues" evidence="8">
    <location>
        <begin position="19"/>
        <end position="30"/>
    </location>
</feature>
<evidence type="ECO:0000256" key="5">
    <source>
        <dbReference type="ARBA" id="ARBA00022737"/>
    </source>
</evidence>
<accession>A0ABR4C4S6</accession>
<dbReference type="Pfam" id="PF22602">
    <property type="entry name" value="NXF_NTF2"/>
    <property type="match status" value="1"/>
</dbReference>
<dbReference type="SMART" id="SM00804">
    <property type="entry name" value="TAP_C"/>
    <property type="match status" value="1"/>
</dbReference>
<dbReference type="Pfam" id="PF24048">
    <property type="entry name" value="LRR_NXF1-5"/>
    <property type="match status" value="1"/>
</dbReference>
<keyword evidence="12" id="KW-1185">Reference proteome</keyword>
<proteinExistence type="inferred from homology"/>
<dbReference type="SUPFAM" id="SSF46934">
    <property type="entry name" value="UBA-like"/>
    <property type="match status" value="1"/>
</dbReference>
<dbReference type="Gene3D" id="1.10.8.10">
    <property type="entry name" value="DNA helicase RuvA subunit, C-terminal domain"/>
    <property type="match status" value="1"/>
</dbReference>
<dbReference type="Proteomes" id="UP001595075">
    <property type="component" value="Unassembled WGS sequence"/>
</dbReference>
<dbReference type="Gene3D" id="3.10.450.50">
    <property type="match status" value="1"/>
</dbReference>
<dbReference type="InterPro" id="IPR005637">
    <property type="entry name" value="TAP_C_dom"/>
</dbReference>
<evidence type="ECO:0000256" key="3">
    <source>
        <dbReference type="ARBA" id="ARBA00022448"/>
    </source>
</evidence>
<gene>
    <name evidence="11" type="ORF">VTL71DRAFT_4073</name>
</gene>
<feature type="region of interest" description="Disordered" evidence="8">
    <location>
        <begin position="1"/>
        <end position="97"/>
    </location>
</feature>